<dbReference type="AlphaFoldDB" id="A6G0C5"/>
<keyword evidence="3" id="KW-1185">Reference proteome</keyword>
<comment type="caution">
    <text evidence="2">The sequence shown here is derived from an EMBL/GenBank/DDBJ whole genome shotgun (WGS) entry which is preliminary data.</text>
</comment>
<dbReference type="EMBL" id="ABCS01000009">
    <property type="protein sequence ID" value="EDM80571.1"/>
    <property type="molecule type" value="Genomic_DNA"/>
</dbReference>
<proteinExistence type="predicted"/>
<feature type="region of interest" description="Disordered" evidence="1">
    <location>
        <begin position="63"/>
        <end position="94"/>
    </location>
</feature>
<organism evidence="2 3">
    <name type="scientific">Plesiocystis pacifica SIR-1</name>
    <dbReference type="NCBI Taxonomy" id="391625"/>
    <lineage>
        <taxon>Bacteria</taxon>
        <taxon>Pseudomonadati</taxon>
        <taxon>Myxococcota</taxon>
        <taxon>Polyangia</taxon>
        <taxon>Nannocystales</taxon>
        <taxon>Nannocystaceae</taxon>
        <taxon>Plesiocystis</taxon>
    </lineage>
</organism>
<dbReference type="STRING" id="391625.PPSIR1_36799"/>
<dbReference type="Proteomes" id="UP000005801">
    <property type="component" value="Unassembled WGS sequence"/>
</dbReference>
<evidence type="ECO:0000313" key="3">
    <source>
        <dbReference type="Proteomes" id="UP000005801"/>
    </source>
</evidence>
<protein>
    <submittedName>
        <fullName evidence="2">Uncharacterized protein</fullName>
    </submittedName>
</protein>
<sequence>MLAEIRALVSEGDSLSLVAKALDYAEYMPLLIADPNDRTDDFRALVEELVAAHSGFADALRELESPTNQAPPPVSAGMLDSLGPGESGEFGMLA</sequence>
<reference evidence="2 3" key="1">
    <citation type="submission" date="2007-06" db="EMBL/GenBank/DDBJ databases">
        <authorList>
            <person name="Shimkets L."/>
            <person name="Ferriera S."/>
            <person name="Johnson J."/>
            <person name="Kravitz S."/>
            <person name="Beeson K."/>
            <person name="Sutton G."/>
            <person name="Rogers Y.-H."/>
            <person name="Friedman R."/>
            <person name="Frazier M."/>
            <person name="Venter J.C."/>
        </authorList>
    </citation>
    <scope>NUCLEOTIDE SEQUENCE [LARGE SCALE GENOMIC DNA]</scope>
    <source>
        <strain evidence="2 3">SIR-1</strain>
    </source>
</reference>
<accession>A6G0C5</accession>
<gene>
    <name evidence="2" type="ORF">PPSIR1_36799</name>
</gene>
<name>A6G0C5_9BACT</name>
<evidence type="ECO:0000313" key="2">
    <source>
        <dbReference type="EMBL" id="EDM80571.1"/>
    </source>
</evidence>
<evidence type="ECO:0000256" key="1">
    <source>
        <dbReference type="SAM" id="MobiDB-lite"/>
    </source>
</evidence>